<organism evidence="1">
    <name type="scientific">uncultured Sulfurovum sp</name>
    <dbReference type="NCBI Taxonomy" id="269237"/>
    <lineage>
        <taxon>Bacteria</taxon>
        <taxon>Pseudomonadati</taxon>
        <taxon>Campylobacterota</taxon>
        <taxon>Epsilonproteobacteria</taxon>
        <taxon>Campylobacterales</taxon>
        <taxon>Sulfurovaceae</taxon>
        <taxon>Sulfurovum</taxon>
        <taxon>environmental samples</taxon>
    </lineage>
</organism>
<dbReference type="AlphaFoldDB" id="A0A6S6SAY5"/>
<dbReference type="EMBL" id="CACVAU010000001">
    <property type="protein sequence ID" value="CAA6800112.1"/>
    <property type="molecule type" value="Genomic_DNA"/>
</dbReference>
<sequence>MTGIPYQEIKKDIFNLIDDEVDLSKEPFSKLRKDMADELGIKKVGLA</sequence>
<protein>
    <submittedName>
        <fullName evidence="1">Uncharacterized protein</fullName>
    </submittedName>
</protein>
<accession>A0A6S6SAY5</accession>
<name>A0A6S6SAY5_9BACT</name>
<reference evidence="1" key="1">
    <citation type="submission" date="2020-01" db="EMBL/GenBank/DDBJ databases">
        <authorList>
            <person name="Meier V. D."/>
            <person name="Meier V D."/>
        </authorList>
    </citation>
    <scope>NUCLEOTIDE SEQUENCE</scope>
    <source>
        <strain evidence="1">HLG_WM_MAG_05</strain>
    </source>
</reference>
<gene>
    <name evidence="1" type="ORF">HELGO_WM9873</name>
</gene>
<proteinExistence type="predicted"/>
<evidence type="ECO:0000313" key="1">
    <source>
        <dbReference type="EMBL" id="CAA6800112.1"/>
    </source>
</evidence>